<dbReference type="Proteomes" id="UP000728185">
    <property type="component" value="Unassembled WGS sequence"/>
</dbReference>
<comment type="caution">
    <text evidence="2">The sequence shown here is derived from an EMBL/GenBank/DDBJ whole genome shotgun (WGS) entry which is preliminary data.</text>
</comment>
<dbReference type="SUPFAM" id="SSF57414">
    <property type="entry name" value="Hairpin loop containing domain-like"/>
    <property type="match status" value="1"/>
</dbReference>
<dbReference type="Pfam" id="PF00024">
    <property type="entry name" value="PAN_1"/>
    <property type="match status" value="1"/>
</dbReference>
<organism evidence="2 3">
    <name type="scientific">Fasciolopsis buskii</name>
    <dbReference type="NCBI Taxonomy" id="27845"/>
    <lineage>
        <taxon>Eukaryota</taxon>
        <taxon>Metazoa</taxon>
        <taxon>Spiralia</taxon>
        <taxon>Lophotrochozoa</taxon>
        <taxon>Platyhelminthes</taxon>
        <taxon>Trematoda</taxon>
        <taxon>Digenea</taxon>
        <taxon>Plagiorchiida</taxon>
        <taxon>Echinostomata</taxon>
        <taxon>Echinostomatoidea</taxon>
        <taxon>Fasciolidae</taxon>
        <taxon>Fasciolopsis</taxon>
    </lineage>
</organism>
<reference evidence="2" key="1">
    <citation type="submission" date="2019-05" db="EMBL/GenBank/DDBJ databases">
        <title>Annotation for the trematode Fasciolopsis buski.</title>
        <authorList>
            <person name="Choi Y.-J."/>
        </authorList>
    </citation>
    <scope>NUCLEOTIDE SEQUENCE</scope>
    <source>
        <strain evidence="2">HT</strain>
        <tissue evidence="2">Whole worm</tissue>
    </source>
</reference>
<dbReference type="OrthoDB" id="6222038at2759"/>
<evidence type="ECO:0000313" key="3">
    <source>
        <dbReference type="Proteomes" id="UP000728185"/>
    </source>
</evidence>
<gene>
    <name evidence="2" type="ORF">FBUS_06970</name>
</gene>
<keyword evidence="3" id="KW-1185">Reference proteome</keyword>
<evidence type="ECO:0000313" key="2">
    <source>
        <dbReference type="EMBL" id="KAA0187109.1"/>
    </source>
</evidence>
<dbReference type="EMBL" id="LUCM01009342">
    <property type="protein sequence ID" value="KAA0187109.1"/>
    <property type="molecule type" value="Genomic_DNA"/>
</dbReference>
<evidence type="ECO:0000259" key="1">
    <source>
        <dbReference type="Pfam" id="PF00024"/>
    </source>
</evidence>
<feature type="domain" description="Apple" evidence="1">
    <location>
        <begin position="187"/>
        <end position="229"/>
    </location>
</feature>
<accession>A0A8E0RSR3</accession>
<proteinExistence type="predicted"/>
<dbReference type="AlphaFoldDB" id="A0A8E0RSR3"/>
<dbReference type="InterPro" id="IPR003609">
    <property type="entry name" value="Pan_app"/>
</dbReference>
<protein>
    <recommendedName>
        <fullName evidence="1">Apple domain-containing protein</fullName>
    </recommendedName>
</protein>
<sequence>MYFNAPMIFSLCPDDFEEVSPGVCQIGFTAVVQFCQANEMCQSEGLKRDLRLYLPGVNAALIPSKYLSENYIFTSITALLNRTVVLVDGWQFGDPGYSGLFIDKSIQKLHWGKDNPNHPTQAITIYRNGDFIDIPQVSFLGSFVVCELSNLSVPGPDEPFRRDWPFALQSLFIPAADAVGCFSKQTSDSLLICAKECKIRSVCRSFYYNQQTMDCYMSLYVDSLLPTYLTALSGSWVRYARSNW</sequence>
<name>A0A8E0RSR3_9TREM</name>